<comment type="caution">
    <text evidence="1">The sequence shown here is derived from an EMBL/GenBank/DDBJ whole genome shotgun (WGS) entry which is preliminary data.</text>
</comment>
<evidence type="ECO:0000313" key="2">
    <source>
        <dbReference type="Proteomes" id="UP001263371"/>
    </source>
</evidence>
<gene>
    <name evidence="1" type="ORF">RWH45_04255</name>
</gene>
<sequence length="221" mass="22052">MLEELSSDKATIATGAARGIERRTVLKGAAWSVPVIAAAVAAPAASASVNNAAVALTDDVTSLLTLNVLDSASTATAGVAITVPTTLRVTNGAGALSGTATVTITVQRPVGINVSVGRARGFGVYRFDSTLTTPGQRTAVYQSALGSQYGFPQTSFTTSKNFSVGSNGTLDIPVVWGLAGVSTGVGINALASFPVTATIVFPGRTLVASSSILVPVGAGIL</sequence>
<name>A0ABU3T4X8_9MICO</name>
<protein>
    <submittedName>
        <fullName evidence="1">Uncharacterized protein</fullName>
    </submittedName>
</protein>
<dbReference type="Proteomes" id="UP001263371">
    <property type="component" value="Unassembled WGS sequence"/>
</dbReference>
<dbReference type="RefSeq" id="WP_315993649.1">
    <property type="nucleotide sequence ID" value="NZ_JAWDIS010000001.1"/>
</dbReference>
<reference evidence="1 2" key="1">
    <citation type="submission" date="2023-09" db="EMBL/GenBank/DDBJ databases">
        <title>Microbacterium fusihabitans sp. nov., Microbacterium phycihabitans sp. nov., and Microbacterium cervinum sp. nov., isolated from dried seaweeds of beach.</title>
        <authorList>
            <person name="Lee S.D."/>
        </authorList>
    </citation>
    <scope>NUCLEOTIDE SEQUENCE [LARGE SCALE GENOMIC DNA]</scope>
    <source>
        <strain evidence="1 2">KSW4-17</strain>
    </source>
</reference>
<keyword evidence="2" id="KW-1185">Reference proteome</keyword>
<dbReference type="PROSITE" id="PS51318">
    <property type="entry name" value="TAT"/>
    <property type="match status" value="1"/>
</dbReference>
<dbReference type="InterPro" id="IPR006311">
    <property type="entry name" value="TAT_signal"/>
</dbReference>
<proteinExistence type="predicted"/>
<evidence type="ECO:0000313" key="1">
    <source>
        <dbReference type="EMBL" id="MDU0366417.1"/>
    </source>
</evidence>
<dbReference type="EMBL" id="JAWDIS010000001">
    <property type="protein sequence ID" value="MDU0366417.1"/>
    <property type="molecule type" value="Genomic_DNA"/>
</dbReference>
<accession>A0ABU3T4X8</accession>
<organism evidence="1 2">
    <name type="scientific">Microbacterium galbum</name>
    <dbReference type="NCBI Taxonomy" id="3075994"/>
    <lineage>
        <taxon>Bacteria</taxon>
        <taxon>Bacillati</taxon>
        <taxon>Actinomycetota</taxon>
        <taxon>Actinomycetes</taxon>
        <taxon>Micrococcales</taxon>
        <taxon>Microbacteriaceae</taxon>
        <taxon>Microbacterium</taxon>
    </lineage>
</organism>